<evidence type="ECO:0000256" key="3">
    <source>
        <dbReference type="ARBA" id="ARBA00022723"/>
    </source>
</evidence>
<comment type="similarity">
    <text evidence="2">Belongs to the cytochrome P450 family.</text>
</comment>
<evidence type="ECO:0000256" key="6">
    <source>
        <dbReference type="ARBA" id="ARBA00023033"/>
    </source>
</evidence>
<dbReference type="Proteomes" id="UP001521785">
    <property type="component" value="Unassembled WGS sequence"/>
</dbReference>
<keyword evidence="4" id="KW-0560">Oxidoreductase</keyword>
<proteinExistence type="inferred from homology"/>
<dbReference type="CDD" id="cd11062">
    <property type="entry name" value="CYP58-like"/>
    <property type="match status" value="1"/>
</dbReference>
<gene>
    <name evidence="8" type="ORF">SLS60_011603</name>
</gene>
<dbReference type="Pfam" id="PF00067">
    <property type="entry name" value="p450"/>
    <property type="match status" value="1"/>
</dbReference>
<keyword evidence="3" id="KW-0479">Metal-binding</keyword>
<keyword evidence="9" id="KW-1185">Reference proteome</keyword>
<reference evidence="8 9" key="1">
    <citation type="submission" date="2024-02" db="EMBL/GenBank/DDBJ databases">
        <title>De novo assembly and annotation of 12 fungi associated with fruit tree decline syndrome in Ontario, Canada.</title>
        <authorList>
            <person name="Sulman M."/>
            <person name="Ellouze W."/>
            <person name="Ilyukhin E."/>
        </authorList>
    </citation>
    <scope>NUCLEOTIDE SEQUENCE [LARGE SCALE GENOMIC DNA]</scope>
    <source>
        <strain evidence="8 9">M42-189</strain>
    </source>
</reference>
<comment type="caution">
    <text evidence="8">The sequence shown here is derived from an EMBL/GenBank/DDBJ whole genome shotgun (WGS) entry which is preliminary data.</text>
</comment>
<keyword evidence="7" id="KW-1133">Transmembrane helix</keyword>
<keyword evidence="7" id="KW-0472">Membrane</keyword>
<sequence length="375" mass="42873">MHLILSLLGAFLVYSIYLVFYRLYVSPIAHFPGPKLAAATYWYEFYYDIILGGKYIWKVKEWHEKYGPVIRINPGGLHVADPTFWDVMYTHSTDRNRRDKWVWETWGIAIPTSMLGTAPHALHKIRRTSINPFFSKQNVRKLEPGIEERVQALVRKLKEKGDGGEVVQMEYAYSAFANDVVMQYCFGQSDHHIEAPEFDPSFHKTSFGAAKAIALMKHLPWFLLIMWALPGSVAMKIGDEVSANIKLKRERMGQIEEVRKAGFEKEDEENKTVFHTLLQSNLPAKEKETTRLAEEAVLLVGAGTHTTSFILAVITFHLLANPSLLRKLREELRTVLPEVNSHAPLMQLEKLPFLTAVLKEGLRIAGNGQYQRAHQ</sequence>
<organism evidence="8 9">
    <name type="scientific">Paraconiothyrium brasiliense</name>
    <dbReference type="NCBI Taxonomy" id="300254"/>
    <lineage>
        <taxon>Eukaryota</taxon>
        <taxon>Fungi</taxon>
        <taxon>Dikarya</taxon>
        <taxon>Ascomycota</taxon>
        <taxon>Pezizomycotina</taxon>
        <taxon>Dothideomycetes</taxon>
        <taxon>Pleosporomycetidae</taxon>
        <taxon>Pleosporales</taxon>
        <taxon>Massarineae</taxon>
        <taxon>Didymosphaeriaceae</taxon>
        <taxon>Paraconiothyrium</taxon>
    </lineage>
</organism>
<keyword evidence="7" id="KW-0812">Transmembrane</keyword>
<evidence type="ECO:0008006" key="10">
    <source>
        <dbReference type="Google" id="ProtNLM"/>
    </source>
</evidence>
<keyword evidence="5" id="KW-0408">Iron</keyword>
<dbReference type="PANTHER" id="PTHR24305:SF157">
    <property type="entry name" value="N-ACETYLTRYPTOPHAN 6-HYDROXYLASE IVOC-RELATED"/>
    <property type="match status" value="1"/>
</dbReference>
<evidence type="ECO:0000256" key="7">
    <source>
        <dbReference type="SAM" id="Phobius"/>
    </source>
</evidence>
<dbReference type="PANTHER" id="PTHR24305">
    <property type="entry name" value="CYTOCHROME P450"/>
    <property type="match status" value="1"/>
</dbReference>
<keyword evidence="6" id="KW-0503">Monooxygenase</keyword>
<dbReference type="InterPro" id="IPR050121">
    <property type="entry name" value="Cytochrome_P450_monoxygenase"/>
</dbReference>
<comment type="cofactor">
    <cofactor evidence="1">
        <name>heme</name>
        <dbReference type="ChEBI" id="CHEBI:30413"/>
    </cofactor>
</comment>
<dbReference type="Gene3D" id="1.10.630.10">
    <property type="entry name" value="Cytochrome P450"/>
    <property type="match status" value="1"/>
</dbReference>
<dbReference type="EMBL" id="JAKJXO020000022">
    <property type="protein sequence ID" value="KAL1592011.1"/>
    <property type="molecule type" value="Genomic_DNA"/>
</dbReference>
<evidence type="ECO:0000313" key="9">
    <source>
        <dbReference type="Proteomes" id="UP001521785"/>
    </source>
</evidence>
<dbReference type="SUPFAM" id="SSF48264">
    <property type="entry name" value="Cytochrome P450"/>
    <property type="match status" value="1"/>
</dbReference>
<accession>A0ABR3QIM2</accession>
<feature type="transmembrane region" description="Helical" evidence="7">
    <location>
        <begin position="296"/>
        <end position="319"/>
    </location>
</feature>
<evidence type="ECO:0000256" key="1">
    <source>
        <dbReference type="ARBA" id="ARBA00001971"/>
    </source>
</evidence>
<protein>
    <recommendedName>
        <fullName evidence="10">Cytochrome P450</fullName>
    </recommendedName>
</protein>
<evidence type="ECO:0000256" key="2">
    <source>
        <dbReference type="ARBA" id="ARBA00010617"/>
    </source>
</evidence>
<evidence type="ECO:0000256" key="4">
    <source>
        <dbReference type="ARBA" id="ARBA00023002"/>
    </source>
</evidence>
<name>A0ABR3QIM2_9PLEO</name>
<dbReference type="InterPro" id="IPR036396">
    <property type="entry name" value="Cyt_P450_sf"/>
</dbReference>
<evidence type="ECO:0000256" key="5">
    <source>
        <dbReference type="ARBA" id="ARBA00023004"/>
    </source>
</evidence>
<dbReference type="InterPro" id="IPR001128">
    <property type="entry name" value="Cyt_P450"/>
</dbReference>
<evidence type="ECO:0000313" key="8">
    <source>
        <dbReference type="EMBL" id="KAL1592011.1"/>
    </source>
</evidence>